<dbReference type="EMBL" id="LZDS01000001">
    <property type="protein sequence ID" value="OBX30024.1"/>
    <property type="molecule type" value="Genomic_DNA"/>
</dbReference>
<proteinExistence type="predicted"/>
<protein>
    <recommendedName>
        <fullName evidence="4">Lipoprotein</fullName>
    </recommendedName>
</protein>
<keyword evidence="1" id="KW-0732">Signal</keyword>
<evidence type="ECO:0000256" key="1">
    <source>
        <dbReference type="SAM" id="SignalP"/>
    </source>
</evidence>
<organism evidence="2 3">
    <name type="scientific">Acinetobacter gandensis</name>
    <dbReference type="NCBI Taxonomy" id="1443941"/>
    <lineage>
        <taxon>Bacteria</taxon>
        <taxon>Pseudomonadati</taxon>
        <taxon>Pseudomonadota</taxon>
        <taxon>Gammaproteobacteria</taxon>
        <taxon>Moraxellales</taxon>
        <taxon>Moraxellaceae</taxon>
        <taxon>Acinetobacter</taxon>
    </lineage>
</organism>
<dbReference type="PROSITE" id="PS51257">
    <property type="entry name" value="PROKAR_LIPOPROTEIN"/>
    <property type="match status" value="1"/>
</dbReference>
<sequence>MINKRLHYLLKMSCLSTFIFLTACVTNNQIGELSRDLFQKYETKYAWRTILEDDVIAFGKPAKAIPNEPIDSIVVAGNKYSYLINKGGADFIQLISQLNPQYIRLHRELEFNSPSPDSTKFSGSFKFYYAPPNGTLSPTERALFNQYGVAPCDCSKAEHQDHLFNLEIAGTVYPKVANAADLKPLSHPYKIRIQHYEDQSGYVKKSGQEKMAELPLLPLTLTIDIIQLPLKALGFIYQP</sequence>
<evidence type="ECO:0008006" key="4">
    <source>
        <dbReference type="Google" id="ProtNLM"/>
    </source>
</evidence>
<accession>A0A1A7RES0</accession>
<reference evidence="3" key="1">
    <citation type="submission" date="2016-06" db="EMBL/GenBank/DDBJ databases">
        <authorList>
            <person name="Radolfova-Krizova L."/>
            <person name="Nemec A."/>
        </authorList>
    </citation>
    <scope>NUCLEOTIDE SEQUENCE [LARGE SCALE GENOMIC DNA]</scope>
    <source>
        <strain evidence="3">ANC 4275</strain>
    </source>
</reference>
<feature type="chain" id="PRO_5008360856" description="Lipoprotein" evidence="1">
    <location>
        <begin position="24"/>
        <end position="239"/>
    </location>
</feature>
<comment type="caution">
    <text evidence="2">The sequence shown here is derived from an EMBL/GenBank/DDBJ whole genome shotgun (WGS) entry which is preliminary data.</text>
</comment>
<gene>
    <name evidence="2" type="ORF">A9J31_00485</name>
</gene>
<name>A0A1A7RES0_9GAMM</name>
<dbReference type="Proteomes" id="UP000185753">
    <property type="component" value="Unassembled WGS sequence"/>
</dbReference>
<feature type="signal peptide" evidence="1">
    <location>
        <begin position="1"/>
        <end position="23"/>
    </location>
</feature>
<dbReference type="AlphaFoldDB" id="A0A1A7RES0"/>
<dbReference type="OrthoDB" id="6656764at2"/>
<evidence type="ECO:0000313" key="3">
    <source>
        <dbReference type="Proteomes" id="UP000185753"/>
    </source>
</evidence>
<dbReference type="RefSeq" id="WP_067761439.1">
    <property type="nucleotide sequence ID" value="NZ_JBLZYA010000027.1"/>
</dbReference>
<keyword evidence="3" id="KW-1185">Reference proteome</keyword>
<evidence type="ECO:0000313" key="2">
    <source>
        <dbReference type="EMBL" id="OBX30024.1"/>
    </source>
</evidence>